<dbReference type="GO" id="GO:0019867">
    <property type="term" value="C:outer membrane"/>
    <property type="evidence" value="ECO:0007669"/>
    <property type="project" value="InterPro"/>
</dbReference>
<dbReference type="InterPro" id="IPR008635">
    <property type="entry name" value="Coiled_stalk_dom"/>
</dbReference>
<dbReference type="EMBL" id="LRPX01000064">
    <property type="protein sequence ID" value="KXA13624.1"/>
    <property type="molecule type" value="Genomic_DNA"/>
</dbReference>
<dbReference type="Gene3D" id="2.150.10.10">
    <property type="entry name" value="Serralysin-like metalloprotease, C-terminal"/>
    <property type="match status" value="2"/>
</dbReference>
<organism evidence="2 3">
    <name type="scientific">Fusobacterium equinum</name>
    <dbReference type="NCBI Taxonomy" id="134605"/>
    <lineage>
        <taxon>Bacteria</taxon>
        <taxon>Fusobacteriati</taxon>
        <taxon>Fusobacteriota</taxon>
        <taxon>Fusobacteriia</taxon>
        <taxon>Fusobacteriales</taxon>
        <taxon>Fusobacteriaceae</taxon>
        <taxon>Fusobacterium</taxon>
    </lineage>
</organism>
<feature type="non-terminal residue" evidence="2">
    <location>
        <position position="1"/>
    </location>
</feature>
<feature type="domain" description="Trimeric autotransporter adhesin YadA-like stalk" evidence="1">
    <location>
        <begin position="10"/>
        <end position="47"/>
    </location>
</feature>
<name>A0A133NBF4_9FUSO</name>
<feature type="domain" description="Trimeric autotransporter adhesin YadA-like stalk" evidence="1">
    <location>
        <begin position="335"/>
        <end position="357"/>
    </location>
</feature>
<comment type="caution">
    <text evidence="2">The sequence shown here is derived from an EMBL/GenBank/DDBJ whole genome shotgun (WGS) entry which is preliminary data.</text>
</comment>
<evidence type="ECO:0000259" key="1">
    <source>
        <dbReference type="Pfam" id="PF05662"/>
    </source>
</evidence>
<evidence type="ECO:0000313" key="2">
    <source>
        <dbReference type="EMBL" id="KXA13624.1"/>
    </source>
</evidence>
<protein>
    <submittedName>
        <fullName evidence="2">Hemagglutinin</fullName>
    </submittedName>
</protein>
<dbReference type="Pfam" id="PF05662">
    <property type="entry name" value="YadA_stalk"/>
    <property type="match status" value="2"/>
</dbReference>
<dbReference type="AlphaFoldDB" id="A0A133NBF4"/>
<keyword evidence="3" id="KW-1185">Reference proteome</keyword>
<accession>A0A133NBF4</accession>
<gene>
    <name evidence="2" type="ORF">HMPREF3206_01284</name>
</gene>
<dbReference type="Proteomes" id="UP000070617">
    <property type="component" value="Unassembled WGS sequence"/>
</dbReference>
<proteinExistence type="predicted"/>
<feature type="non-terminal residue" evidence="2">
    <location>
        <position position="365"/>
    </location>
</feature>
<dbReference type="STRING" id="134605.HMPREF3206_01284"/>
<reference evidence="3" key="1">
    <citation type="submission" date="2016-01" db="EMBL/GenBank/DDBJ databases">
        <authorList>
            <person name="Mitreva M."/>
            <person name="Pepin K.H."/>
            <person name="Mihindukulasuriya K.A."/>
            <person name="Fulton R."/>
            <person name="Fronick C."/>
            <person name="O'Laughlin M."/>
            <person name="Miner T."/>
            <person name="Herter B."/>
            <person name="Rosa B.A."/>
            <person name="Cordes M."/>
            <person name="Tomlinson C."/>
            <person name="Wollam A."/>
            <person name="Palsikar V.B."/>
            <person name="Mardis E.R."/>
            <person name="Wilson R.K."/>
        </authorList>
    </citation>
    <scope>NUCLEOTIDE SEQUENCE [LARGE SCALE GENOMIC DNA]</scope>
    <source>
        <strain evidence="3">CMW8396</strain>
    </source>
</reference>
<dbReference type="SUPFAM" id="SSF101967">
    <property type="entry name" value="Adhesin YadA, collagen-binding domain"/>
    <property type="match status" value="2"/>
</dbReference>
<evidence type="ECO:0000313" key="3">
    <source>
        <dbReference type="Proteomes" id="UP000070617"/>
    </source>
</evidence>
<sequence>GDVEKKVTRQITGVAAGTEDTDAVNVAQLKSLDTKVDKGATHYYSVNDIDDHVDNYKNDGAKGFYSTVAGPGSTIKQTNNQMFQGATSAILGSFNTIDAGDKEFDGVANSIVGVANTTKDANGSLIFGAGNKITNSYRGVDFTKLKGNGLNLSDSQSVAEALGKLVANSGGSVLAIGGANTADYATLSKVIGVGNTLKGSAQNESTLNMIDGFKNTGTNIKNTTIVGSENTVENGSSNILIGDKHKLKKVSNSVILGSTEQETETTVSDVVSIGHNAKVEKKGGIALGSSSVANREKGQAGFDISTNLASTKKSATWKATHSALSIGNGSTVTRQITGVAAGTEDTDAVNVAQLKSVLSHPFHVF</sequence>
<dbReference type="Gene3D" id="6.10.250.2040">
    <property type="match status" value="1"/>
</dbReference>
<dbReference type="InterPro" id="IPR011049">
    <property type="entry name" value="Serralysin-like_metalloprot_C"/>
</dbReference>